<reference evidence="9" key="1">
    <citation type="submission" date="2020-11" db="EMBL/GenBank/DDBJ databases">
        <authorList>
            <person name="Tran Van P."/>
        </authorList>
    </citation>
    <scope>NUCLEOTIDE SEQUENCE</scope>
</reference>
<evidence type="ECO:0000256" key="4">
    <source>
        <dbReference type="ARBA" id="ARBA00022737"/>
    </source>
</evidence>
<dbReference type="EMBL" id="CAJPEV010004687">
    <property type="protein sequence ID" value="CAG0902166.1"/>
    <property type="molecule type" value="Genomic_DNA"/>
</dbReference>
<sequence>MKPLMLHGHERSITKIKYNREGDLLFSASKDKSPNVWYSSNGERLGTYDGHTGTVWTFDVDWRTQYLLTGSSDNTLRMWDVETGKCLGMAETETAVRTCAFSFGGNTAIYTTDETMGKPCELIFIDIRGNIGEEDAIFRIPVAGSAETSAPKVTASVWGTLDNFVITGHANGDLVQWDMKMGRRLDVTSEHGAEIRDMQTSADGTMFITASKDKYARLFDTDSVTLLKSFKTERPVNSAAISPNNEHVVLGGGQEAMEVTQTSSRVGKFEARFFHLVFEEEFGRVKGHFGPINSLAFQPDGTGYSSGGEDGYVRVHNFDRSYLDFKFDY</sequence>
<name>A0A7R9AER8_9CRUS</name>
<dbReference type="EMBL" id="LR904204">
    <property type="protein sequence ID" value="CAD7252661.1"/>
    <property type="molecule type" value="Genomic_DNA"/>
</dbReference>
<comment type="function">
    <text evidence="7">Component of the eukaryotic translation initiation factor 3 (eIF-3) complex, which is involved in protein synthesis of a specialized repertoire of mRNAs and, together with other initiation factors, stimulates binding of mRNA and methionyl-tRNAi to the 40S ribosome. The eIF-3 complex specifically targets and initiates translation of a subset of mRNAs involved in cell proliferation.</text>
</comment>
<dbReference type="OrthoDB" id="24966at2759"/>
<dbReference type="InterPro" id="IPR015943">
    <property type="entry name" value="WD40/YVTN_repeat-like_dom_sf"/>
</dbReference>
<evidence type="ECO:0000256" key="3">
    <source>
        <dbReference type="ARBA" id="ARBA00022574"/>
    </source>
</evidence>
<feature type="repeat" description="WD" evidence="8">
    <location>
        <begin position="188"/>
        <end position="229"/>
    </location>
</feature>
<dbReference type="Gene3D" id="2.130.10.10">
    <property type="entry name" value="YVTN repeat-like/Quinoprotein amine dehydrogenase"/>
    <property type="match status" value="1"/>
</dbReference>
<dbReference type="Pfam" id="PF24805">
    <property type="entry name" value="EIF3I"/>
    <property type="match status" value="1"/>
</dbReference>
<dbReference type="InterPro" id="IPR027525">
    <property type="entry name" value="eIF3i"/>
</dbReference>
<dbReference type="InterPro" id="IPR019775">
    <property type="entry name" value="WD40_repeat_CS"/>
</dbReference>
<evidence type="ECO:0000256" key="6">
    <source>
        <dbReference type="ARBA" id="ARBA00038394"/>
    </source>
</evidence>
<organism evidence="9">
    <name type="scientific">Darwinula stevensoni</name>
    <dbReference type="NCBI Taxonomy" id="69355"/>
    <lineage>
        <taxon>Eukaryota</taxon>
        <taxon>Metazoa</taxon>
        <taxon>Ecdysozoa</taxon>
        <taxon>Arthropoda</taxon>
        <taxon>Crustacea</taxon>
        <taxon>Oligostraca</taxon>
        <taxon>Ostracoda</taxon>
        <taxon>Podocopa</taxon>
        <taxon>Podocopida</taxon>
        <taxon>Darwinulocopina</taxon>
        <taxon>Darwinuloidea</taxon>
        <taxon>Darwinulidae</taxon>
        <taxon>Darwinula</taxon>
    </lineage>
</organism>
<gene>
    <name evidence="9" type="ORF">DSTB1V02_LOCUS12417</name>
</gene>
<keyword evidence="10" id="KW-1185">Reference proteome</keyword>
<feature type="repeat" description="WD" evidence="8">
    <location>
        <begin position="6"/>
        <end position="47"/>
    </location>
</feature>
<dbReference type="PANTHER" id="PTHR19877">
    <property type="entry name" value="EUKARYOTIC TRANSLATION INITIATION FACTOR 3 SUBUNIT I"/>
    <property type="match status" value="1"/>
</dbReference>
<protein>
    <recommendedName>
        <fullName evidence="7">Eukaryotic translation initiation factor 3 subunit I</fullName>
        <shortName evidence="7">eIF3i</shortName>
    </recommendedName>
</protein>
<keyword evidence="4" id="KW-0677">Repeat</keyword>
<keyword evidence="5 7" id="KW-0648">Protein biosynthesis</keyword>
<dbReference type="PANTHER" id="PTHR19877:SF1">
    <property type="entry name" value="EUKARYOTIC TRANSLATION INITIATION FACTOR 3 SUBUNIT I"/>
    <property type="match status" value="1"/>
</dbReference>
<evidence type="ECO:0000313" key="10">
    <source>
        <dbReference type="Proteomes" id="UP000677054"/>
    </source>
</evidence>
<comment type="similarity">
    <text evidence="7">Belongs to the eIF-3 subunit I family.</text>
</comment>
<dbReference type="GO" id="GO:0033290">
    <property type="term" value="C:eukaryotic 48S preinitiation complex"/>
    <property type="evidence" value="ECO:0007669"/>
    <property type="project" value="UniProtKB-UniRule"/>
</dbReference>
<dbReference type="Proteomes" id="UP000677054">
    <property type="component" value="Unassembled WGS sequence"/>
</dbReference>
<evidence type="ECO:0000256" key="2">
    <source>
        <dbReference type="ARBA" id="ARBA00022540"/>
    </source>
</evidence>
<keyword evidence="2 7" id="KW-0396">Initiation factor</keyword>
<dbReference type="PROSITE" id="PS50082">
    <property type="entry name" value="WD_REPEATS_2"/>
    <property type="match status" value="4"/>
</dbReference>
<dbReference type="GO" id="GO:0003723">
    <property type="term" value="F:RNA binding"/>
    <property type="evidence" value="ECO:0007669"/>
    <property type="project" value="TreeGrafter"/>
</dbReference>
<dbReference type="InterPro" id="IPR001680">
    <property type="entry name" value="WD40_rpt"/>
</dbReference>
<accession>A0A7R9AER8</accession>
<dbReference type="GO" id="GO:0016282">
    <property type="term" value="C:eukaryotic 43S preinitiation complex"/>
    <property type="evidence" value="ECO:0007669"/>
    <property type="project" value="UniProtKB-UniRule"/>
</dbReference>
<keyword evidence="3 8" id="KW-0853">WD repeat</keyword>
<dbReference type="HAMAP" id="MF_03008">
    <property type="entry name" value="eIF3i"/>
    <property type="match status" value="1"/>
</dbReference>
<dbReference type="GO" id="GO:0001732">
    <property type="term" value="P:formation of cytoplasmic translation initiation complex"/>
    <property type="evidence" value="ECO:0007669"/>
    <property type="project" value="UniProtKB-UniRule"/>
</dbReference>
<keyword evidence="1 7" id="KW-0963">Cytoplasm</keyword>
<dbReference type="PROSITE" id="PS00678">
    <property type="entry name" value="WD_REPEATS_1"/>
    <property type="match status" value="1"/>
</dbReference>
<evidence type="ECO:0000256" key="1">
    <source>
        <dbReference type="ARBA" id="ARBA00022490"/>
    </source>
</evidence>
<feature type="repeat" description="WD" evidence="8">
    <location>
        <begin position="48"/>
        <end position="89"/>
    </location>
</feature>
<evidence type="ECO:0000256" key="7">
    <source>
        <dbReference type="HAMAP-Rule" id="MF_03008"/>
    </source>
</evidence>
<dbReference type="PROSITE" id="PS50294">
    <property type="entry name" value="WD_REPEATS_REGION"/>
    <property type="match status" value="2"/>
</dbReference>
<evidence type="ECO:0000256" key="5">
    <source>
        <dbReference type="ARBA" id="ARBA00022917"/>
    </source>
</evidence>
<dbReference type="GO" id="GO:0071541">
    <property type="term" value="C:eukaryotic translation initiation factor 3 complex, eIF3m"/>
    <property type="evidence" value="ECO:0007669"/>
    <property type="project" value="TreeGrafter"/>
</dbReference>
<comment type="similarity">
    <text evidence="6">Belongs to the WD repeat STRAP family.</text>
</comment>
<dbReference type="InterPro" id="IPR036322">
    <property type="entry name" value="WD40_repeat_dom_sf"/>
</dbReference>
<evidence type="ECO:0000313" key="9">
    <source>
        <dbReference type="EMBL" id="CAD7252661.1"/>
    </source>
</evidence>
<dbReference type="FunFam" id="2.130.10.10:FF:000127">
    <property type="entry name" value="Eukaryotic translation initiation factor 3 subunit I"/>
    <property type="match status" value="1"/>
</dbReference>
<dbReference type="SUPFAM" id="SSF50978">
    <property type="entry name" value="WD40 repeat-like"/>
    <property type="match status" value="1"/>
</dbReference>
<comment type="subcellular location">
    <subcellularLocation>
        <location evidence="7">Cytoplasm</location>
    </subcellularLocation>
</comment>
<dbReference type="GO" id="GO:0003743">
    <property type="term" value="F:translation initiation factor activity"/>
    <property type="evidence" value="ECO:0007669"/>
    <property type="project" value="UniProtKB-UniRule"/>
</dbReference>
<comment type="subunit">
    <text evidence="7">Component of the eukaryotic translation initiation factor 3 (eIF-3) complex.</text>
</comment>
<dbReference type="SMART" id="SM00320">
    <property type="entry name" value="WD40"/>
    <property type="match status" value="6"/>
</dbReference>
<feature type="repeat" description="WD" evidence="8">
    <location>
        <begin position="285"/>
        <end position="315"/>
    </location>
</feature>
<dbReference type="AlphaFoldDB" id="A0A7R9AER8"/>
<proteinExistence type="inferred from homology"/>
<evidence type="ECO:0000256" key="8">
    <source>
        <dbReference type="PROSITE-ProRule" id="PRU00221"/>
    </source>
</evidence>